<comment type="caution">
    <text evidence="1">The sequence shown here is derived from an EMBL/GenBank/DDBJ whole genome shotgun (WGS) entry which is preliminary data.</text>
</comment>
<evidence type="ECO:0000313" key="1">
    <source>
        <dbReference type="EMBL" id="REC73233.1"/>
    </source>
</evidence>
<accession>A0A3D9D5D5</accession>
<protein>
    <submittedName>
        <fullName evidence="1">Uncharacterized protein</fullName>
    </submittedName>
</protein>
<name>A0A3D9D5D5_9FLAO</name>
<sequence length="76" mass="8936">MIESCWLIVDRGTNLNIELLTSPDSSGILLFRCGENFYGLLQFVRSDRKDIANSRIKLLKNIYEIWKAFCNYQFKI</sequence>
<evidence type="ECO:0000313" key="2">
    <source>
        <dbReference type="Proteomes" id="UP000256326"/>
    </source>
</evidence>
<reference evidence="1 2" key="1">
    <citation type="journal article" date="2006" name="Int. J. Syst. Evol. Microbiol.">
        <title>Chryseobacterium hispanicum sp. nov., isolated from the drinking water distribution system of Sevilla, Spain.</title>
        <authorList>
            <person name="Gallego V."/>
            <person name="Garcia M.T."/>
            <person name="Ventosa A."/>
        </authorList>
    </citation>
    <scope>NUCLEOTIDE SEQUENCE [LARGE SCALE GENOMIC DNA]</scope>
    <source>
        <strain evidence="1 2">KCTC 22104</strain>
    </source>
</reference>
<organism evidence="1 2">
    <name type="scientific">Epilithonimonas hispanica</name>
    <dbReference type="NCBI Taxonomy" id="358687"/>
    <lineage>
        <taxon>Bacteria</taxon>
        <taxon>Pseudomonadati</taxon>
        <taxon>Bacteroidota</taxon>
        <taxon>Flavobacteriia</taxon>
        <taxon>Flavobacteriales</taxon>
        <taxon>Weeksellaceae</taxon>
        <taxon>Chryseobacterium group</taxon>
        <taxon>Epilithonimonas</taxon>
    </lineage>
</organism>
<gene>
    <name evidence="1" type="ORF">DRF58_00315</name>
</gene>
<dbReference type="EMBL" id="QNUG01000001">
    <property type="protein sequence ID" value="REC73233.1"/>
    <property type="molecule type" value="Genomic_DNA"/>
</dbReference>
<dbReference type="Proteomes" id="UP000256326">
    <property type="component" value="Unassembled WGS sequence"/>
</dbReference>
<keyword evidence="2" id="KW-1185">Reference proteome</keyword>
<dbReference type="AlphaFoldDB" id="A0A3D9D5D5"/>
<proteinExistence type="predicted"/>